<keyword evidence="4" id="KW-1185">Reference proteome</keyword>
<dbReference type="HOGENOM" id="CLU_016354_0_0_10"/>
<evidence type="ECO:0000259" key="2">
    <source>
        <dbReference type="Pfam" id="PF20736"/>
    </source>
</evidence>
<gene>
    <name evidence="3" type="ordered locus">Echvi_2717</name>
</gene>
<feature type="domain" description="Non-reducing end beta-L-arabinofuranosidase-like GH127 middle" evidence="2">
    <location>
        <begin position="465"/>
        <end position="560"/>
    </location>
</feature>
<feature type="domain" description="Non-reducing end beta-L-arabinofuranosidase-like GH127 catalytic" evidence="1">
    <location>
        <begin position="103"/>
        <end position="452"/>
    </location>
</feature>
<dbReference type="OrthoDB" id="9757939at2"/>
<evidence type="ECO:0000259" key="1">
    <source>
        <dbReference type="Pfam" id="PF07944"/>
    </source>
</evidence>
<dbReference type="PANTHER" id="PTHR31151">
    <property type="entry name" value="PROLINE-TRNA LIGASE (DUF1680)"/>
    <property type="match status" value="1"/>
</dbReference>
<dbReference type="EMBL" id="CP003346">
    <property type="protein sequence ID" value="AGA78957.1"/>
    <property type="molecule type" value="Genomic_DNA"/>
</dbReference>
<dbReference type="STRING" id="926556.Echvi_2717"/>
<dbReference type="RefSeq" id="WP_015266510.1">
    <property type="nucleotide sequence ID" value="NC_019904.1"/>
</dbReference>
<evidence type="ECO:0000313" key="4">
    <source>
        <dbReference type="Proteomes" id="UP000010796"/>
    </source>
</evidence>
<proteinExistence type="predicted"/>
<evidence type="ECO:0000313" key="3">
    <source>
        <dbReference type="EMBL" id="AGA78957.1"/>
    </source>
</evidence>
<organism evidence="3 4">
    <name type="scientific">Echinicola vietnamensis (strain DSM 17526 / LMG 23754 / KMM 6221)</name>
    <dbReference type="NCBI Taxonomy" id="926556"/>
    <lineage>
        <taxon>Bacteria</taxon>
        <taxon>Pseudomonadati</taxon>
        <taxon>Bacteroidota</taxon>
        <taxon>Cytophagia</taxon>
        <taxon>Cytophagales</taxon>
        <taxon>Cyclobacteriaceae</taxon>
        <taxon>Echinicola</taxon>
    </lineage>
</organism>
<dbReference type="GO" id="GO:0005975">
    <property type="term" value="P:carbohydrate metabolic process"/>
    <property type="evidence" value="ECO:0007669"/>
    <property type="project" value="InterPro"/>
</dbReference>
<dbReference type="Proteomes" id="UP000010796">
    <property type="component" value="Chromosome"/>
</dbReference>
<evidence type="ECO:0008006" key="5">
    <source>
        <dbReference type="Google" id="ProtNLM"/>
    </source>
</evidence>
<dbReference type="Pfam" id="PF20736">
    <property type="entry name" value="Glyco_hydro127M"/>
    <property type="match status" value="1"/>
</dbReference>
<dbReference type="InterPro" id="IPR049046">
    <property type="entry name" value="Beta-AFase-like_GH127_middle"/>
</dbReference>
<dbReference type="SUPFAM" id="SSF48208">
    <property type="entry name" value="Six-hairpin glycosidases"/>
    <property type="match status" value="1"/>
</dbReference>
<dbReference type="Pfam" id="PF07944">
    <property type="entry name" value="Beta-AFase-like_GH127_cat"/>
    <property type="match status" value="1"/>
</dbReference>
<protein>
    <recommendedName>
        <fullName evidence="5">DUF1680 family protein</fullName>
    </recommendedName>
</protein>
<dbReference type="PATRIC" id="fig|926556.3.peg.2866"/>
<dbReference type="KEGG" id="evi:Echvi_2717"/>
<dbReference type="eggNOG" id="COG3533">
    <property type="taxonomic scope" value="Bacteria"/>
</dbReference>
<dbReference type="PANTHER" id="PTHR31151:SF0">
    <property type="entry name" value="PROLINE-TRNA LIGASE (DUF1680)"/>
    <property type="match status" value="1"/>
</dbReference>
<dbReference type="InterPro" id="IPR008928">
    <property type="entry name" value="6-hairpin_glycosidase_sf"/>
</dbReference>
<name>L0G081_ECHVK</name>
<dbReference type="InterPro" id="IPR012878">
    <property type="entry name" value="Beta-AFase-like_GH127_cat"/>
</dbReference>
<reference evidence="4" key="1">
    <citation type="submission" date="2012-02" db="EMBL/GenBank/DDBJ databases">
        <title>The complete genome of Echinicola vietnamensis DSM 17526.</title>
        <authorList>
            <person name="Lucas S."/>
            <person name="Copeland A."/>
            <person name="Lapidus A."/>
            <person name="Glavina del Rio T."/>
            <person name="Dalin E."/>
            <person name="Tice H."/>
            <person name="Bruce D."/>
            <person name="Goodwin L."/>
            <person name="Pitluck S."/>
            <person name="Peters L."/>
            <person name="Ovchinnikova G."/>
            <person name="Teshima H."/>
            <person name="Kyrpides N."/>
            <person name="Mavromatis K."/>
            <person name="Ivanova N."/>
            <person name="Brettin T."/>
            <person name="Detter J.C."/>
            <person name="Han C."/>
            <person name="Larimer F."/>
            <person name="Land M."/>
            <person name="Hauser L."/>
            <person name="Markowitz V."/>
            <person name="Cheng J.-F."/>
            <person name="Hugenholtz P."/>
            <person name="Woyke T."/>
            <person name="Wu D."/>
            <person name="Brambilla E."/>
            <person name="Klenk H.-P."/>
            <person name="Eisen J.A."/>
        </authorList>
    </citation>
    <scope>NUCLEOTIDE SEQUENCE [LARGE SCALE GENOMIC DNA]</scope>
    <source>
        <strain evidence="4">DSM 17526 / LMG 23754 / KMM 6221</strain>
    </source>
</reference>
<accession>L0G081</accession>
<sequence length="706" mass="80660">MNNRKVLLIFICAFLVGNTKSQLYAQGHSASKPLYLQNRAPLAPSPYLELPLGSISPKGWIEEQLVRMKNGLTGNLDTIYPAVMGERNGWLGGDGDGWERGPYWIDGLLPLAYILKDEQLIAKVQPWVEWTLQNQADSGYIGPVPFDEQPAYEAGLQKGMRKDWWPKMVMLKVLKQYYDATGDHRVIEVLTNYFRFQLKELPDTPLDQWTFWANRRGGDNLQVVYWLYNITGDEFLLELGELIAEQTFPWTNVFLNKENNVDPQSPWYFYQMKRYPFDQAEIDHLTVSKIGGIHTVNLAQGLKMPAVRYLYDKDKQHLQATKEALADIKKYHGQPQGMYGGDEPLHGNDPVQGVEFCSISEGMFSLETILKITGDMSYADQLERITYNALPTQASDDFMTRQYFQAANQVKLTDKIQTSFETNHHQGTDFVFGVLAGYPCCTSNMHQSWPKFVQNLWYATADGGVAALMYAPSEVELKVADGTTLKVKEETGYPFRETINFSISLSEPTTFPFHLRIPSWASDAKIHINGERWEGGVSDQVAIIEREWKSSDHIALQLPMDITTSRWYQFATAIERGPLVYSLKVLDKKVAKNRNDGYGEFFEVHPASDWNYGLLQHELDNLQKHVEVVTVDWDGAYPWNLENAPVQLKMSGVKVMDWKLQNDVPVMPGFWSKTIQDRSLVEEITLVPYGCTTLRITEFPVYNTPQ</sequence>
<dbReference type="AlphaFoldDB" id="L0G081"/>